<dbReference type="SMART" id="SM00479">
    <property type="entry name" value="EXOIII"/>
    <property type="match status" value="1"/>
</dbReference>
<evidence type="ECO:0000256" key="5">
    <source>
        <dbReference type="ARBA" id="ARBA00022839"/>
    </source>
</evidence>
<dbReference type="InterPro" id="IPR054362">
    <property type="entry name" value="Exu_RNase_H-like"/>
</dbReference>
<gene>
    <name evidence="9" type="ORF">PV328_001190</name>
</gene>
<dbReference type="InterPro" id="IPR036397">
    <property type="entry name" value="RNaseH_sf"/>
</dbReference>
<dbReference type="CDD" id="cd06127">
    <property type="entry name" value="DEDDh"/>
    <property type="match status" value="1"/>
</dbReference>
<comment type="similarity">
    <text evidence="7">Belongs to the exonuclease superfamily. TREX family.</text>
</comment>
<evidence type="ECO:0000256" key="6">
    <source>
        <dbReference type="ARBA" id="ARBA00022842"/>
    </source>
</evidence>
<dbReference type="AlphaFoldDB" id="A0AA39FWX7"/>
<evidence type="ECO:0000256" key="4">
    <source>
        <dbReference type="ARBA" id="ARBA00022801"/>
    </source>
</evidence>
<dbReference type="InterPro" id="IPR040393">
    <property type="entry name" value="TREX1/2"/>
</dbReference>
<reference evidence="9" key="1">
    <citation type="journal article" date="2023" name="bioRxiv">
        <title>Scaffold-level genome assemblies of two parasitoid biocontrol wasps reveal the parthenogenesis mechanism and an associated novel virus.</title>
        <authorList>
            <person name="Inwood S."/>
            <person name="Skelly J."/>
            <person name="Guhlin J."/>
            <person name="Harrop T."/>
            <person name="Goldson S."/>
            <person name="Dearden P."/>
        </authorList>
    </citation>
    <scope>NUCLEOTIDE SEQUENCE</scope>
    <source>
        <strain evidence="9">Irish</strain>
        <tissue evidence="9">Whole body</tissue>
    </source>
</reference>
<keyword evidence="6" id="KW-0460">Magnesium</keyword>
<dbReference type="GO" id="GO:0046872">
    <property type="term" value="F:metal ion binding"/>
    <property type="evidence" value="ECO:0007669"/>
    <property type="project" value="UniProtKB-KW"/>
</dbReference>
<dbReference type="Pfam" id="PF22123">
    <property type="entry name" value="Exu_RNase_H_like"/>
    <property type="match status" value="1"/>
</dbReference>
<evidence type="ECO:0000256" key="2">
    <source>
        <dbReference type="ARBA" id="ARBA00022722"/>
    </source>
</evidence>
<evidence type="ECO:0000256" key="1">
    <source>
        <dbReference type="ARBA" id="ARBA00001946"/>
    </source>
</evidence>
<keyword evidence="3" id="KW-0479">Metal-binding</keyword>
<dbReference type="GO" id="GO:0005737">
    <property type="term" value="C:cytoplasm"/>
    <property type="evidence" value="ECO:0007669"/>
    <property type="project" value="TreeGrafter"/>
</dbReference>
<sequence length="440" mass="49313">MSILTGLYDDHSACDDWCKYKLDPENYKHKILPGGKGLTNIIIQDKLKAIFHSFANVADKLSPCASSQANDSLNNTIATTAPEHLHYGGSSSNDFRVCAGIIHKNLGNISIDVINKKMDSSPTKFSIKYRLKKDEVASRRKLKHRRSNLKNSGCGLDIGIDFVDIITMNPKVDLSSPVVVYFDLETTGLDASKEVVQIAAKYSEVEFNIYIKPEREFSSQASKFTGLHLKDNNLFYKCNLLISHSKLDAAKSFLQFLESINNTIILIAHNCFKFDCPALLDFLRNEGLLNEFSKLVAGFADSLPLLKLKLKNKLGAKVSYRQEVLAEEFLDSHLLSNAHNAANDVDVLQKLIEHNPIDIKVKDIMENFKSVHEIMMEKAEKIKCNEIQKSLQLLLCFESNGLKGIRILLAQDVGGKPRITKSQKIIDTLCNKLKHILSDS</sequence>
<dbReference type="GO" id="GO:0008296">
    <property type="term" value="F:3'-5'-DNA exonuclease activity"/>
    <property type="evidence" value="ECO:0007669"/>
    <property type="project" value="TreeGrafter"/>
</dbReference>
<dbReference type="GO" id="GO:0006308">
    <property type="term" value="P:DNA catabolic process"/>
    <property type="evidence" value="ECO:0007669"/>
    <property type="project" value="TreeGrafter"/>
</dbReference>
<dbReference type="InterPro" id="IPR012337">
    <property type="entry name" value="RNaseH-like_sf"/>
</dbReference>
<dbReference type="PANTHER" id="PTHR13058">
    <property type="entry name" value="THREE PRIME REPAIR EXONUCLEASE 1, 2"/>
    <property type="match status" value="1"/>
</dbReference>
<dbReference type="InterPro" id="IPR013520">
    <property type="entry name" value="Ribonucl_H"/>
</dbReference>
<comment type="caution">
    <text evidence="9">The sequence shown here is derived from an EMBL/GenBank/DDBJ whole genome shotgun (WGS) entry which is preliminary data.</text>
</comment>
<dbReference type="Gene3D" id="3.30.420.10">
    <property type="entry name" value="Ribonuclease H-like superfamily/Ribonuclease H"/>
    <property type="match status" value="1"/>
</dbReference>
<evidence type="ECO:0000313" key="10">
    <source>
        <dbReference type="Proteomes" id="UP001168990"/>
    </source>
</evidence>
<proteinExistence type="inferred from homology"/>
<dbReference type="GO" id="GO:0003676">
    <property type="term" value="F:nucleic acid binding"/>
    <property type="evidence" value="ECO:0007669"/>
    <property type="project" value="InterPro"/>
</dbReference>
<keyword evidence="4" id="KW-0378">Hydrolase</keyword>
<keyword evidence="2" id="KW-0540">Nuclease</keyword>
<name>A0AA39FWX7_9HYME</name>
<keyword evidence="10" id="KW-1185">Reference proteome</keyword>
<organism evidence="9 10">
    <name type="scientific">Microctonus aethiopoides</name>
    <dbReference type="NCBI Taxonomy" id="144406"/>
    <lineage>
        <taxon>Eukaryota</taxon>
        <taxon>Metazoa</taxon>
        <taxon>Ecdysozoa</taxon>
        <taxon>Arthropoda</taxon>
        <taxon>Hexapoda</taxon>
        <taxon>Insecta</taxon>
        <taxon>Pterygota</taxon>
        <taxon>Neoptera</taxon>
        <taxon>Endopterygota</taxon>
        <taxon>Hymenoptera</taxon>
        <taxon>Apocrita</taxon>
        <taxon>Ichneumonoidea</taxon>
        <taxon>Braconidae</taxon>
        <taxon>Euphorinae</taxon>
        <taxon>Microctonus</taxon>
    </lineage>
</organism>
<dbReference type="EMBL" id="JAQQBS010000001">
    <property type="protein sequence ID" value="KAK0177111.1"/>
    <property type="molecule type" value="Genomic_DNA"/>
</dbReference>
<evidence type="ECO:0000313" key="9">
    <source>
        <dbReference type="EMBL" id="KAK0177111.1"/>
    </source>
</evidence>
<evidence type="ECO:0000259" key="8">
    <source>
        <dbReference type="SMART" id="SM00479"/>
    </source>
</evidence>
<dbReference type="PANTHER" id="PTHR13058:SF22">
    <property type="entry name" value="EXODEOXYRIBONUCLEASE III"/>
    <property type="match status" value="1"/>
</dbReference>
<protein>
    <recommendedName>
        <fullName evidence="8">Exonuclease domain-containing protein</fullName>
    </recommendedName>
</protein>
<dbReference type="SUPFAM" id="SSF53098">
    <property type="entry name" value="Ribonuclease H-like"/>
    <property type="match status" value="1"/>
</dbReference>
<evidence type="ECO:0000256" key="7">
    <source>
        <dbReference type="ARBA" id="ARBA00025769"/>
    </source>
</evidence>
<feature type="domain" description="Exonuclease" evidence="8">
    <location>
        <begin position="178"/>
        <end position="357"/>
    </location>
</feature>
<dbReference type="Proteomes" id="UP001168990">
    <property type="component" value="Unassembled WGS sequence"/>
</dbReference>
<evidence type="ECO:0000256" key="3">
    <source>
        <dbReference type="ARBA" id="ARBA00022723"/>
    </source>
</evidence>
<comment type="cofactor">
    <cofactor evidence="1">
        <name>Mg(2+)</name>
        <dbReference type="ChEBI" id="CHEBI:18420"/>
    </cofactor>
</comment>
<keyword evidence="5" id="KW-0269">Exonuclease</keyword>
<reference evidence="9" key="2">
    <citation type="submission" date="2023-03" db="EMBL/GenBank/DDBJ databases">
        <authorList>
            <person name="Inwood S.N."/>
            <person name="Skelly J.G."/>
            <person name="Guhlin J."/>
            <person name="Harrop T.W.R."/>
            <person name="Goldson S.G."/>
            <person name="Dearden P.K."/>
        </authorList>
    </citation>
    <scope>NUCLEOTIDE SEQUENCE</scope>
    <source>
        <strain evidence="9">Irish</strain>
        <tissue evidence="9">Whole body</tissue>
    </source>
</reference>
<accession>A0AA39FWX7</accession>